<dbReference type="Proteomes" id="UP000187609">
    <property type="component" value="Unassembled WGS sequence"/>
</dbReference>
<name>A0A1J6J6C2_NICAT</name>
<dbReference type="AlphaFoldDB" id="A0A1J6J6C2"/>
<sequence>MRELFMESYMQDTNRGPSLFAKGGFFLLLPTLEVVITTSLLLMPNLAYDIVESSMAFRTSILWIRRRGLRLLNGHEDNLKPQNNTSTFSCSYVT</sequence>
<keyword evidence="2" id="KW-1185">Reference proteome</keyword>
<evidence type="ECO:0000313" key="2">
    <source>
        <dbReference type="Proteomes" id="UP000187609"/>
    </source>
</evidence>
<evidence type="ECO:0000313" key="1">
    <source>
        <dbReference type="EMBL" id="OIT08208.1"/>
    </source>
</evidence>
<dbReference type="EMBL" id="MJEQ01037183">
    <property type="protein sequence ID" value="OIT08208.1"/>
    <property type="molecule type" value="Genomic_DNA"/>
</dbReference>
<dbReference type="Gramene" id="OIT08208">
    <property type="protein sequence ID" value="OIT08208"/>
    <property type="gene ID" value="A4A49_09801"/>
</dbReference>
<proteinExistence type="predicted"/>
<accession>A0A1J6J6C2</accession>
<comment type="caution">
    <text evidence="1">The sequence shown here is derived from an EMBL/GenBank/DDBJ whole genome shotgun (WGS) entry which is preliminary data.</text>
</comment>
<reference evidence="1" key="1">
    <citation type="submission" date="2016-11" db="EMBL/GenBank/DDBJ databases">
        <title>The genome of Nicotiana attenuata.</title>
        <authorList>
            <person name="Xu S."/>
            <person name="Brockmoeller T."/>
            <person name="Gaquerel E."/>
            <person name="Navarro A."/>
            <person name="Kuhl H."/>
            <person name="Gase K."/>
            <person name="Ling Z."/>
            <person name="Zhou W."/>
            <person name="Kreitzer C."/>
            <person name="Stanke M."/>
            <person name="Tang H."/>
            <person name="Lyons E."/>
            <person name="Pandey P."/>
            <person name="Pandey S.P."/>
            <person name="Timmermann B."/>
            <person name="Baldwin I.T."/>
        </authorList>
    </citation>
    <scope>NUCLEOTIDE SEQUENCE [LARGE SCALE GENOMIC DNA]</scope>
    <source>
        <strain evidence="1">UT</strain>
    </source>
</reference>
<gene>
    <name evidence="1" type="ORF">A4A49_09801</name>
</gene>
<organism evidence="1 2">
    <name type="scientific">Nicotiana attenuata</name>
    <name type="common">Coyote tobacco</name>
    <dbReference type="NCBI Taxonomy" id="49451"/>
    <lineage>
        <taxon>Eukaryota</taxon>
        <taxon>Viridiplantae</taxon>
        <taxon>Streptophyta</taxon>
        <taxon>Embryophyta</taxon>
        <taxon>Tracheophyta</taxon>
        <taxon>Spermatophyta</taxon>
        <taxon>Magnoliopsida</taxon>
        <taxon>eudicotyledons</taxon>
        <taxon>Gunneridae</taxon>
        <taxon>Pentapetalae</taxon>
        <taxon>asterids</taxon>
        <taxon>lamiids</taxon>
        <taxon>Solanales</taxon>
        <taxon>Solanaceae</taxon>
        <taxon>Nicotianoideae</taxon>
        <taxon>Nicotianeae</taxon>
        <taxon>Nicotiana</taxon>
    </lineage>
</organism>
<protein>
    <submittedName>
        <fullName evidence="1">Uncharacterized protein</fullName>
    </submittedName>
</protein>